<dbReference type="Pfam" id="PF19994">
    <property type="entry name" value="GASH"/>
    <property type="match status" value="1"/>
</dbReference>
<protein>
    <recommendedName>
        <fullName evidence="1">GTPase-associated system helical domain-containing protein</fullName>
    </recommendedName>
</protein>
<gene>
    <name evidence="2" type="ORF">C206_06914</name>
</gene>
<evidence type="ECO:0000313" key="2">
    <source>
        <dbReference type="EMBL" id="ENY78517.1"/>
    </source>
</evidence>
<evidence type="ECO:0000259" key="1">
    <source>
        <dbReference type="Pfam" id="PF19994"/>
    </source>
</evidence>
<name>A0AAD2WCE1_PSEPU</name>
<feature type="domain" description="GTPase-associated system helical" evidence="1">
    <location>
        <begin position="174"/>
        <end position="349"/>
    </location>
</feature>
<dbReference type="AlphaFoldDB" id="A0AAD2WCE1"/>
<reference evidence="2 3" key="1">
    <citation type="submission" date="2013-02" db="EMBL/GenBank/DDBJ databases">
        <title>Insights into the proteome of triclosan-resistant Pseudomonas putida TRO1, isolated from activated sludge.</title>
        <authorList>
            <person name="Lolas I.B."/>
            <person name="Almeida B."/>
            <person name="Starnawski P.M."/>
            <person name="Soenderkaer M."/>
            <person name="Nielsen K.L."/>
            <person name="Nielsen J.L."/>
        </authorList>
    </citation>
    <scope>NUCLEOTIDE SEQUENCE [LARGE SCALE GENOMIC DNA]</scope>
    <source>
        <strain evidence="2 3">TRO1</strain>
    </source>
</reference>
<accession>A0AAD2WCE1</accession>
<evidence type="ECO:0000313" key="3">
    <source>
        <dbReference type="Proteomes" id="UP000013237"/>
    </source>
</evidence>
<comment type="caution">
    <text evidence="2">The sequence shown here is derived from an EMBL/GenBank/DDBJ whole genome shotgun (WGS) entry which is preliminary data.</text>
</comment>
<proteinExistence type="predicted"/>
<dbReference type="Proteomes" id="UP000013237">
    <property type="component" value="Unassembled WGS sequence"/>
</dbReference>
<sequence>MTFADRYAAAGLAPNPTLITSRQEPTKRIVDNITNPQIFGLVGRYYGIQDFDLTWFRDEFQKNDQSFSLITNENETVLLAALVLDELVKAEKAVAILALISGAVAGTRKPKDCDWLLQFAKQKLLDLSVEDRRSVEFEAKVNHTHTLKLKEEVAALAEGDWVNLVAILGKIRLESQQSMSTMSSQATKAIAALKHDNANLREESQMLWWIFGGHSSALERNFNTLSPHQAAVVGSIDLANLTTSYYGPVAASAMFERVLSLSKRPKGAQSSELIKILDSFSKTDLEKLEIEHSKLPPRIAPIATAIELARTLGVGAWGNLFQEKTGLSSTLSLEPLELAEQIYCEHLLGQIL</sequence>
<dbReference type="InterPro" id="IPR045523">
    <property type="entry name" value="GASH"/>
</dbReference>
<dbReference type="EMBL" id="APBQ01000050">
    <property type="protein sequence ID" value="ENY78517.1"/>
    <property type="molecule type" value="Genomic_DNA"/>
</dbReference>
<organism evidence="2 3">
    <name type="scientific">Pseudomonas putida TRO1</name>
    <dbReference type="NCBI Taxonomy" id="1227924"/>
    <lineage>
        <taxon>Bacteria</taxon>
        <taxon>Pseudomonadati</taxon>
        <taxon>Pseudomonadota</taxon>
        <taxon>Gammaproteobacteria</taxon>
        <taxon>Pseudomonadales</taxon>
        <taxon>Pseudomonadaceae</taxon>
        <taxon>Pseudomonas</taxon>
    </lineage>
</organism>